<dbReference type="InterPro" id="IPR029032">
    <property type="entry name" value="AhpD-like"/>
</dbReference>
<evidence type="ECO:0000313" key="3">
    <source>
        <dbReference type="EMBL" id="RAY11193.1"/>
    </source>
</evidence>
<feature type="domain" description="Carboxymuconolactone decarboxylase-like" evidence="2">
    <location>
        <begin position="74"/>
        <end position="156"/>
    </location>
</feature>
<feature type="region of interest" description="Disordered" evidence="1">
    <location>
        <begin position="1"/>
        <end position="48"/>
    </location>
</feature>
<dbReference type="InterPro" id="IPR003779">
    <property type="entry name" value="CMD-like"/>
</dbReference>
<dbReference type="PANTHER" id="PTHR34846:SF5">
    <property type="entry name" value="CARBOXYMUCONOLACTONE DECARBOXYLASE-LIKE DOMAIN-CONTAINING PROTEIN"/>
    <property type="match status" value="1"/>
</dbReference>
<reference evidence="3 4" key="1">
    <citation type="submission" date="2018-06" db="EMBL/GenBank/DDBJ databases">
        <title>Actinomadura craniellae sp. nov. isolated from marine sponge Craniella sp.</title>
        <authorList>
            <person name="Li L."/>
            <person name="Xu Q.H."/>
            <person name="Lin H.W."/>
            <person name="Lu Y.H."/>
        </authorList>
    </citation>
    <scope>NUCLEOTIDE SEQUENCE [LARGE SCALE GENOMIC DNA]</scope>
    <source>
        <strain evidence="3 4">LHW63021</strain>
    </source>
</reference>
<dbReference type="Proteomes" id="UP000251891">
    <property type="component" value="Unassembled WGS sequence"/>
</dbReference>
<accession>A0A365GZ33</accession>
<dbReference type="PANTHER" id="PTHR34846">
    <property type="entry name" value="4-CARBOXYMUCONOLACTONE DECARBOXYLASE FAMILY PROTEIN (AFU_ORTHOLOGUE AFUA_6G11590)"/>
    <property type="match status" value="1"/>
</dbReference>
<evidence type="ECO:0000256" key="1">
    <source>
        <dbReference type="SAM" id="MobiDB-lite"/>
    </source>
</evidence>
<dbReference type="SUPFAM" id="SSF69118">
    <property type="entry name" value="AhpD-like"/>
    <property type="match status" value="1"/>
</dbReference>
<evidence type="ECO:0000313" key="4">
    <source>
        <dbReference type="Proteomes" id="UP000251891"/>
    </source>
</evidence>
<dbReference type="GO" id="GO:0051920">
    <property type="term" value="F:peroxiredoxin activity"/>
    <property type="evidence" value="ECO:0007669"/>
    <property type="project" value="InterPro"/>
</dbReference>
<sequence length="214" mass="23959">MPLGGGPLPGTARQRRMIGRSPHGRGPMSPREEPAPGRPPRLPLTTEADWDDETRRRIEVLNRQNIFTALANHPDLLRRWLVFGGHVLRKSTLPARERELVILRVGWRCGSAYEFGQHRIIGREAGLTDTEIDRLAGDIAAAEWTEADRTLLRAADQLVDTRRVDDATWAELAAGWSTQQVMDLVFTVGQYVLTCMALNTFEIPLDEGLEGFPS</sequence>
<dbReference type="AlphaFoldDB" id="A0A365GZ33"/>
<protein>
    <submittedName>
        <fullName evidence="3">Carboxymuconolactone decarboxylase family protein</fullName>
    </submittedName>
</protein>
<gene>
    <name evidence="3" type="ORF">DPM19_31010</name>
</gene>
<dbReference type="Pfam" id="PF02627">
    <property type="entry name" value="CMD"/>
    <property type="match status" value="1"/>
</dbReference>
<comment type="caution">
    <text evidence="3">The sequence shown here is derived from an EMBL/GenBank/DDBJ whole genome shotgun (WGS) entry which is preliminary data.</text>
</comment>
<proteinExistence type="predicted"/>
<keyword evidence="4" id="KW-1185">Reference proteome</keyword>
<dbReference type="Gene3D" id="1.20.1290.10">
    <property type="entry name" value="AhpD-like"/>
    <property type="match status" value="1"/>
</dbReference>
<evidence type="ECO:0000259" key="2">
    <source>
        <dbReference type="Pfam" id="PF02627"/>
    </source>
</evidence>
<name>A0A365GZ33_9ACTN</name>
<dbReference type="EMBL" id="QLYX01000020">
    <property type="protein sequence ID" value="RAY11193.1"/>
    <property type="molecule type" value="Genomic_DNA"/>
</dbReference>
<organism evidence="3 4">
    <name type="scientific">Actinomadura craniellae</name>
    <dbReference type="NCBI Taxonomy" id="2231787"/>
    <lineage>
        <taxon>Bacteria</taxon>
        <taxon>Bacillati</taxon>
        <taxon>Actinomycetota</taxon>
        <taxon>Actinomycetes</taxon>
        <taxon>Streptosporangiales</taxon>
        <taxon>Thermomonosporaceae</taxon>
        <taxon>Actinomadura</taxon>
    </lineage>
</organism>